<dbReference type="GO" id="GO:0032196">
    <property type="term" value="P:transposition"/>
    <property type="evidence" value="ECO:0007669"/>
    <property type="project" value="UniProtKB-KW"/>
</dbReference>
<keyword evidence="3" id="KW-0238">DNA-binding</keyword>
<sequence>MQERSVKVDHSSISRWAIRFLPLLEKVFRKHKRPVSGSGSGSGSGRMDETYIKVNGQWKYLYRAVDKAGKTVDFLLTARRDKAAAMRFFEKAMRANEVPEKVTMDKSGANKAAIDSIIENKEIAMVVRQVKYLNNIVDHDHRAIKRVTRPMLGFKSFRSAARVLAGTELMHMTRKGQMAMQGCERMSFAEQFYALAGQVRPT</sequence>
<dbReference type="InterPro" id="IPR032874">
    <property type="entry name" value="DDE_dom"/>
</dbReference>
<evidence type="ECO:0000313" key="6">
    <source>
        <dbReference type="EMBL" id="AWD72078.1"/>
    </source>
</evidence>
<dbReference type="AlphaFoldDB" id="A0A2S1FHX8"/>
<dbReference type="Gene3D" id="3.30.420.10">
    <property type="entry name" value="Ribonuclease H-like superfamily/Ribonuclease H"/>
    <property type="match status" value="1"/>
</dbReference>
<dbReference type="Pfam" id="PF13610">
    <property type="entry name" value="DDE_Tnp_IS240"/>
    <property type="match status" value="1"/>
</dbReference>
<evidence type="ECO:0000256" key="1">
    <source>
        <dbReference type="ARBA" id="ARBA00002286"/>
    </source>
</evidence>
<dbReference type="GO" id="GO:0006310">
    <property type="term" value="P:DNA recombination"/>
    <property type="evidence" value="ECO:0007669"/>
    <property type="project" value="UniProtKB-KW"/>
</dbReference>
<feature type="domain" description="DDE" evidence="5">
    <location>
        <begin position="45"/>
        <end position="177"/>
    </location>
</feature>
<name>A0A2S1FHX8_9BURK</name>
<reference evidence="6" key="1">
    <citation type="submission" date="2018-01" db="EMBL/GenBank/DDBJ databases">
        <title>Plasmids of psychrophilic Polaromonas spp. isolated from Arctic and Antarctic glaciers.</title>
        <authorList>
            <person name="Dziewit L."/>
            <person name="Ciok A."/>
        </authorList>
    </citation>
    <scope>NUCLEOTIDE SEQUENCE</scope>
    <source>
        <plasmid evidence="6">pE3SP1</plasmid>
    </source>
</reference>
<dbReference type="SUPFAM" id="SSF53098">
    <property type="entry name" value="Ribonuclease H-like"/>
    <property type="match status" value="1"/>
</dbReference>
<keyword evidence="2" id="KW-0815">Transposition</keyword>
<proteinExistence type="predicted"/>
<evidence type="ECO:0000256" key="2">
    <source>
        <dbReference type="ARBA" id="ARBA00022578"/>
    </source>
</evidence>
<dbReference type="InterPro" id="IPR012337">
    <property type="entry name" value="RNaseH-like_sf"/>
</dbReference>
<evidence type="ECO:0000256" key="3">
    <source>
        <dbReference type="ARBA" id="ARBA00023125"/>
    </source>
</evidence>
<dbReference type="EMBL" id="MG869617">
    <property type="protein sequence ID" value="AWD72078.1"/>
    <property type="molecule type" value="Genomic_DNA"/>
</dbReference>
<evidence type="ECO:0000259" key="5">
    <source>
        <dbReference type="Pfam" id="PF13610"/>
    </source>
</evidence>
<dbReference type="GO" id="GO:0003677">
    <property type="term" value="F:DNA binding"/>
    <property type="evidence" value="ECO:0007669"/>
    <property type="project" value="UniProtKB-KW"/>
</dbReference>
<geneLocation type="plasmid" evidence="6">
    <name>pE3SP1</name>
</geneLocation>
<dbReference type="InterPro" id="IPR052183">
    <property type="entry name" value="IS_Transposase"/>
</dbReference>
<protein>
    <submittedName>
        <fullName evidence="6">Transposase</fullName>
    </submittedName>
</protein>
<keyword evidence="4" id="KW-0233">DNA recombination</keyword>
<keyword evidence="6" id="KW-0614">Plasmid</keyword>
<evidence type="ECO:0000256" key="4">
    <source>
        <dbReference type="ARBA" id="ARBA00023172"/>
    </source>
</evidence>
<dbReference type="InterPro" id="IPR047930">
    <property type="entry name" value="Transpos_IS6"/>
</dbReference>
<organism evidence="6">
    <name type="scientific">Polaromonas sp. E3S</name>
    <dbReference type="NCBI Taxonomy" id="1840265"/>
    <lineage>
        <taxon>Bacteria</taxon>
        <taxon>Pseudomonadati</taxon>
        <taxon>Pseudomonadota</taxon>
        <taxon>Betaproteobacteria</taxon>
        <taxon>Burkholderiales</taxon>
        <taxon>Comamonadaceae</taxon>
        <taxon>Polaromonas</taxon>
    </lineage>
</organism>
<dbReference type="NCBIfam" id="NF033587">
    <property type="entry name" value="transpos_IS6"/>
    <property type="match status" value="1"/>
</dbReference>
<dbReference type="PANTHER" id="PTHR35528">
    <property type="entry name" value="BLL1675 PROTEIN"/>
    <property type="match status" value="1"/>
</dbReference>
<comment type="function">
    <text evidence="1">Involved in the transposition of the insertion sequence.</text>
</comment>
<dbReference type="InterPro" id="IPR036397">
    <property type="entry name" value="RNaseH_sf"/>
</dbReference>
<dbReference type="PANTHER" id="PTHR35528:SF3">
    <property type="entry name" value="BLL1675 PROTEIN"/>
    <property type="match status" value="1"/>
</dbReference>
<gene>
    <name evidence="6" type="ORF">pE3SP1_p044</name>
</gene>
<accession>A0A2S1FHX8</accession>